<dbReference type="AlphaFoldDB" id="A0A9Y2MUP6"/>
<evidence type="ECO:0008006" key="5">
    <source>
        <dbReference type="Google" id="ProtNLM"/>
    </source>
</evidence>
<dbReference type="InterPro" id="IPR038468">
    <property type="entry name" value="MmpS_C"/>
</dbReference>
<feature type="region of interest" description="Disordered" evidence="1">
    <location>
        <begin position="107"/>
        <end position="126"/>
    </location>
</feature>
<dbReference type="Proteomes" id="UP001236014">
    <property type="component" value="Chromosome"/>
</dbReference>
<keyword evidence="4" id="KW-1185">Reference proteome</keyword>
<proteinExistence type="predicted"/>
<organism evidence="3 4">
    <name type="scientific">Amycolatopsis carbonis</name>
    <dbReference type="NCBI Taxonomy" id="715471"/>
    <lineage>
        <taxon>Bacteria</taxon>
        <taxon>Bacillati</taxon>
        <taxon>Actinomycetota</taxon>
        <taxon>Actinomycetes</taxon>
        <taxon>Pseudonocardiales</taxon>
        <taxon>Pseudonocardiaceae</taxon>
        <taxon>Amycolatopsis</taxon>
    </lineage>
</organism>
<gene>
    <name evidence="3" type="ORF">QRX50_31015</name>
</gene>
<dbReference type="Gene3D" id="2.60.40.2880">
    <property type="entry name" value="MmpS1-5, C-terminal soluble domain"/>
    <property type="match status" value="1"/>
</dbReference>
<evidence type="ECO:0000256" key="1">
    <source>
        <dbReference type="SAM" id="MobiDB-lite"/>
    </source>
</evidence>
<sequence length="126" mass="13067">MIKKAVSAAVVLAAVLGLVACTNPTGKSWAISYEVTGSGTTSGITYSQSVDRYQDDSTQHQLTGPLGLPWKQDVIISAGRDASVTATPTGNATLTCRILLDKQRELAKATSPAPGKPVTCSKTTDS</sequence>
<accession>A0A9Y2MUP6</accession>
<protein>
    <recommendedName>
        <fullName evidence="5">Mycobacterium membrane protein</fullName>
    </recommendedName>
</protein>
<evidence type="ECO:0000313" key="4">
    <source>
        <dbReference type="Proteomes" id="UP001236014"/>
    </source>
</evidence>
<dbReference type="EMBL" id="CP127294">
    <property type="protein sequence ID" value="WIX75897.1"/>
    <property type="molecule type" value="Genomic_DNA"/>
</dbReference>
<feature type="signal peptide" evidence="2">
    <location>
        <begin position="1"/>
        <end position="20"/>
    </location>
</feature>
<dbReference type="KEGG" id="acab:QRX50_31015"/>
<dbReference type="PROSITE" id="PS51257">
    <property type="entry name" value="PROKAR_LIPOPROTEIN"/>
    <property type="match status" value="1"/>
</dbReference>
<name>A0A9Y2MUP6_9PSEU</name>
<feature type="chain" id="PRO_5040978387" description="Mycobacterium membrane protein" evidence="2">
    <location>
        <begin position="21"/>
        <end position="126"/>
    </location>
</feature>
<evidence type="ECO:0000313" key="3">
    <source>
        <dbReference type="EMBL" id="WIX75897.1"/>
    </source>
</evidence>
<keyword evidence="2" id="KW-0732">Signal</keyword>
<reference evidence="3 4" key="1">
    <citation type="submission" date="2023-06" db="EMBL/GenBank/DDBJ databases">
        <authorList>
            <person name="Oyuntsetseg B."/>
            <person name="Kim S.B."/>
        </authorList>
    </citation>
    <scope>NUCLEOTIDE SEQUENCE [LARGE SCALE GENOMIC DNA]</scope>
    <source>
        <strain evidence="3 4">2-15</strain>
    </source>
</reference>
<dbReference type="RefSeq" id="WP_285966659.1">
    <property type="nucleotide sequence ID" value="NZ_CP127294.1"/>
</dbReference>
<evidence type="ECO:0000256" key="2">
    <source>
        <dbReference type="SAM" id="SignalP"/>
    </source>
</evidence>